<reference evidence="2" key="1">
    <citation type="submission" date="2020-07" db="EMBL/GenBank/DDBJ databases">
        <title>Huge and variable diversity of episymbiotic CPR bacteria and DPANN archaea in groundwater ecosystems.</title>
        <authorList>
            <person name="He C.Y."/>
            <person name="Keren R."/>
            <person name="Whittaker M."/>
            <person name="Farag I.F."/>
            <person name="Doudna J."/>
            <person name="Cate J.H.D."/>
            <person name="Banfield J.F."/>
        </authorList>
    </citation>
    <scope>NUCLEOTIDE SEQUENCE</scope>
    <source>
        <strain evidence="2">NC_groundwater_1586_Pr3_B-0.1um_66_15</strain>
    </source>
</reference>
<name>A0A933KZ60_9HYPH</name>
<dbReference type="EMBL" id="JACRAF010000018">
    <property type="protein sequence ID" value="MBI4921284.1"/>
    <property type="molecule type" value="Genomic_DNA"/>
</dbReference>
<feature type="chain" id="PRO_5037542234" description="DUF1794 domain-containing protein" evidence="1">
    <location>
        <begin position="28"/>
        <end position="174"/>
    </location>
</feature>
<protein>
    <recommendedName>
        <fullName evidence="4">DUF1794 domain-containing protein</fullName>
    </recommendedName>
</protein>
<evidence type="ECO:0000313" key="3">
    <source>
        <dbReference type="Proteomes" id="UP000782610"/>
    </source>
</evidence>
<keyword evidence="1" id="KW-0732">Signal</keyword>
<feature type="signal peptide" evidence="1">
    <location>
        <begin position="1"/>
        <end position="27"/>
    </location>
</feature>
<dbReference type="Proteomes" id="UP000782610">
    <property type="component" value="Unassembled WGS sequence"/>
</dbReference>
<evidence type="ECO:0000313" key="2">
    <source>
        <dbReference type="EMBL" id="MBI4921284.1"/>
    </source>
</evidence>
<proteinExistence type="predicted"/>
<organism evidence="2 3">
    <name type="scientific">Devosia nanyangense</name>
    <dbReference type="NCBI Taxonomy" id="1228055"/>
    <lineage>
        <taxon>Bacteria</taxon>
        <taxon>Pseudomonadati</taxon>
        <taxon>Pseudomonadota</taxon>
        <taxon>Alphaproteobacteria</taxon>
        <taxon>Hyphomicrobiales</taxon>
        <taxon>Devosiaceae</taxon>
        <taxon>Devosia</taxon>
    </lineage>
</organism>
<evidence type="ECO:0008006" key="4">
    <source>
        <dbReference type="Google" id="ProtNLM"/>
    </source>
</evidence>
<comment type="caution">
    <text evidence="2">The sequence shown here is derived from an EMBL/GenBank/DDBJ whole genome shotgun (WGS) entry which is preliminary data.</text>
</comment>
<accession>A0A933KZ60</accession>
<sequence length="174" mass="18552">MMTKRLHIVTAFAVVLLLGLLPAAARAGQAELDLLASYIGKWSGDGVLVGGKAPESFRCRLTIAKGNQAKINYSGRCTLVNMNLSVAGTIGYDDASRRYQAVMSSNAGFTGYAIGLKQGDQISFDLAERQTDRGGNDVRIGSTIRLIGDSITVDFEVEFNNSGDLLTASVPFAR</sequence>
<gene>
    <name evidence="2" type="ORF">HY834_06005</name>
</gene>
<evidence type="ECO:0000256" key="1">
    <source>
        <dbReference type="SAM" id="SignalP"/>
    </source>
</evidence>
<dbReference type="AlphaFoldDB" id="A0A933KZ60"/>